<proteinExistence type="inferred from homology"/>
<comment type="similarity">
    <text evidence="1">Belongs to the plant acyltransferase family.</text>
</comment>
<dbReference type="InterPro" id="IPR023213">
    <property type="entry name" value="CAT-like_dom_sf"/>
</dbReference>
<comment type="caution">
    <text evidence="4">The sequence shown here is derived from an EMBL/GenBank/DDBJ whole genome shotgun (WGS) entry which is preliminary data.</text>
</comment>
<gene>
    <name evidence="4" type="ORF">CTI12_AA062290</name>
</gene>
<evidence type="ECO:0000313" key="4">
    <source>
        <dbReference type="EMBL" id="PWA94207.1"/>
    </source>
</evidence>
<reference evidence="4 5" key="1">
    <citation type="journal article" date="2018" name="Mol. Plant">
        <title>The genome of Artemisia annua provides insight into the evolution of Asteraceae family and artemisinin biosynthesis.</title>
        <authorList>
            <person name="Shen Q."/>
            <person name="Zhang L."/>
            <person name="Liao Z."/>
            <person name="Wang S."/>
            <person name="Yan T."/>
            <person name="Shi P."/>
            <person name="Liu M."/>
            <person name="Fu X."/>
            <person name="Pan Q."/>
            <person name="Wang Y."/>
            <person name="Lv Z."/>
            <person name="Lu X."/>
            <person name="Zhang F."/>
            <person name="Jiang W."/>
            <person name="Ma Y."/>
            <person name="Chen M."/>
            <person name="Hao X."/>
            <person name="Li L."/>
            <person name="Tang Y."/>
            <person name="Lv G."/>
            <person name="Zhou Y."/>
            <person name="Sun X."/>
            <person name="Brodelius P.E."/>
            <person name="Rose J.K.C."/>
            <person name="Tang K."/>
        </authorList>
    </citation>
    <scope>NUCLEOTIDE SEQUENCE [LARGE SCALE GENOMIC DNA]</scope>
    <source>
        <strain evidence="5">cv. Huhao1</strain>
        <tissue evidence="4">Leaf</tissue>
    </source>
</reference>
<accession>A0A2U1Q879</accession>
<evidence type="ECO:0000256" key="2">
    <source>
        <dbReference type="ARBA" id="ARBA00022679"/>
    </source>
</evidence>
<evidence type="ECO:0000313" key="5">
    <source>
        <dbReference type="Proteomes" id="UP000245207"/>
    </source>
</evidence>
<keyword evidence="5" id="KW-1185">Reference proteome</keyword>
<dbReference type="STRING" id="35608.A0A2U1Q879"/>
<dbReference type="Proteomes" id="UP000245207">
    <property type="component" value="Unassembled WGS sequence"/>
</dbReference>
<name>A0A2U1Q879_ARTAN</name>
<dbReference type="SUPFAM" id="SSF52777">
    <property type="entry name" value="CoA-dependent acyltransferases"/>
    <property type="match status" value="1"/>
</dbReference>
<dbReference type="AlphaFoldDB" id="A0A2U1Q879"/>
<dbReference type="PANTHER" id="PTHR31623:SF122">
    <property type="entry name" value="HXXXD-TYPE ACYL-TRANSFERASE FAMILY PROTEIN"/>
    <property type="match status" value="1"/>
</dbReference>
<dbReference type="Gene3D" id="3.30.559.10">
    <property type="entry name" value="Chloramphenicol acetyltransferase-like domain"/>
    <property type="match status" value="2"/>
</dbReference>
<dbReference type="OrthoDB" id="1932220at2759"/>
<dbReference type="GO" id="GO:0016746">
    <property type="term" value="F:acyltransferase activity"/>
    <property type="evidence" value="ECO:0007669"/>
    <property type="project" value="UniProtKB-KW"/>
</dbReference>
<evidence type="ECO:0000256" key="3">
    <source>
        <dbReference type="ARBA" id="ARBA00023315"/>
    </source>
</evidence>
<protein>
    <submittedName>
        <fullName evidence="4">Transferase, Chloramphenicol acetyltransferase-like domain protein</fullName>
    </submittedName>
</protein>
<evidence type="ECO:0000256" key="1">
    <source>
        <dbReference type="ARBA" id="ARBA00009861"/>
    </source>
</evidence>
<dbReference type="PANTHER" id="PTHR31623">
    <property type="entry name" value="F21J9.9"/>
    <property type="match status" value="1"/>
</dbReference>
<dbReference type="EMBL" id="PKPP01000328">
    <property type="protein sequence ID" value="PWA94207.1"/>
    <property type="molecule type" value="Genomic_DNA"/>
</dbReference>
<sequence length="475" mass="53902">MEKHPNFMQVQANPLIESFNNFYKKTEEKDAINIDMVSREHIKPASPTPEHLRYHKLSMFDQTQSSIYHPFTFFYQNCNPKKKVEETIREQSKYLKQSLSDMLTRFYPFAGKVGSELHIECNDDGVYYIETRVDECLMTVLEKPDKKFLQRLAPVVVSVPNQPLSGSYISMVQINFFNCGGVAITVQHNHKLVDGGSFMIFLKAWAAMDRKDPNQIYPSFVSSSTFPQNTQLPSSPYIPLWCLTMSPALLKLGKCSCKRFVFEPLALRELKAKASKHQPVSRITAVLALLWKCVTTETQSKPSILHVPVNIRSRCSPPLPESAVGNNLLGTYAKFDPDTSDLDVASMAGKLRNAISSVDSNMIEELKREKGHIRFVESMRSSMETFSDYKREYYLTTSMCNSGTNEVDFGWGKPVWSSYGNINEDIPLFMNRVILMDSCSNGGIEVWVTLEEHVMDVVTCNPELLSFAKVDPSPL</sequence>
<organism evidence="4 5">
    <name type="scientific">Artemisia annua</name>
    <name type="common">Sweet wormwood</name>
    <dbReference type="NCBI Taxonomy" id="35608"/>
    <lineage>
        <taxon>Eukaryota</taxon>
        <taxon>Viridiplantae</taxon>
        <taxon>Streptophyta</taxon>
        <taxon>Embryophyta</taxon>
        <taxon>Tracheophyta</taxon>
        <taxon>Spermatophyta</taxon>
        <taxon>Magnoliopsida</taxon>
        <taxon>eudicotyledons</taxon>
        <taxon>Gunneridae</taxon>
        <taxon>Pentapetalae</taxon>
        <taxon>asterids</taxon>
        <taxon>campanulids</taxon>
        <taxon>Asterales</taxon>
        <taxon>Asteraceae</taxon>
        <taxon>Asteroideae</taxon>
        <taxon>Anthemideae</taxon>
        <taxon>Artemisiinae</taxon>
        <taxon>Artemisia</taxon>
    </lineage>
</organism>
<dbReference type="Pfam" id="PF02458">
    <property type="entry name" value="Transferase"/>
    <property type="match status" value="1"/>
</dbReference>
<keyword evidence="3" id="KW-0012">Acyltransferase</keyword>
<keyword evidence="2 4" id="KW-0808">Transferase</keyword>